<evidence type="ECO:0000313" key="2">
    <source>
        <dbReference type="Proteomes" id="UP001152320"/>
    </source>
</evidence>
<sequence>MGSQNVPVIETLNMILGIQIKTIGWKLEENLRHVKKIECMRIDYDKVRQA</sequence>
<dbReference type="Proteomes" id="UP001152320">
    <property type="component" value="Chromosome 1"/>
</dbReference>
<gene>
    <name evidence="1" type="ORF">HOLleu_00545</name>
</gene>
<comment type="caution">
    <text evidence="1">The sequence shown here is derived from an EMBL/GenBank/DDBJ whole genome shotgun (WGS) entry which is preliminary data.</text>
</comment>
<dbReference type="EMBL" id="JAIZAY010000001">
    <property type="protein sequence ID" value="KAJ8048292.1"/>
    <property type="molecule type" value="Genomic_DNA"/>
</dbReference>
<name>A0A9Q1CMW8_HOLLE</name>
<dbReference type="AlphaFoldDB" id="A0A9Q1CMW8"/>
<proteinExistence type="predicted"/>
<organism evidence="1 2">
    <name type="scientific">Holothuria leucospilota</name>
    <name type="common">Black long sea cucumber</name>
    <name type="synonym">Mertensiothuria leucospilota</name>
    <dbReference type="NCBI Taxonomy" id="206669"/>
    <lineage>
        <taxon>Eukaryota</taxon>
        <taxon>Metazoa</taxon>
        <taxon>Echinodermata</taxon>
        <taxon>Eleutherozoa</taxon>
        <taxon>Echinozoa</taxon>
        <taxon>Holothuroidea</taxon>
        <taxon>Aspidochirotacea</taxon>
        <taxon>Aspidochirotida</taxon>
        <taxon>Holothuriidae</taxon>
        <taxon>Holothuria</taxon>
    </lineage>
</organism>
<keyword evidence="2" id="KW-1185">Reference proteome</keyword>
<protein>
    <submittedName>
        <fullName evidence="1">Uncharacterized protein</fullName>
    </submittedName>
</protein>
<accession>A0A9Q1CMW8</accession>
<evidence type="ECO:0000313" key="1">
    <source>
        <dbReference type="EMBL" id="KAJ8048292.1"/>
    </source>
</evidence>
<reference evidence="1" key="1">
    <citation type="submission" date="2021-10" db="EMBL/GenBank/DDBJ databases">
        <title>Tropical sea cucumber genome reveals ecological adaptation and Cuvierian tubules defense mechanism.</title>
        <authorList>
            <person name="Chen T."/>
        </authorList>
    </citation>
    <scope>NUCLEOTIDE SEQUENCE</scope>
    <source>
        <strain evidence="1">Nanhai2018</strain>
        <tissue evidence="1">Muscle</tissue>
    </source>
</reference>